<dbReference type="EMBL" id="WOCE01000002">
    <property type="protein sequence ID" value="KAE9619939.1"/>
    <property type="molecule type" value="Genomic_DNA"/>
</dbReference>
<feature type="domain" description="ZF-HD dimerization-type" evidence="4">
    <location>
        <begin position="24"/>
        <end position="73"/>
    </location>
</feature>
<name>A0A6A5MZJ3_LUPAL</name>
<dbReference type="GO" id="GO:0050793">
    <property type="term" value="P:regulation of developmental process"/>
    <property type="evidence" value="ECO:0007669"/>
    <property type="project" value="TreeGrafter"/>
</dbReference>
<dbReference type="InterPro" id="IPR006456">
    <property type="entry name" value="ZF_HD_homeobox_Cys/His_dimer"/>
</dbReference>
<keyword evidence="2" id="KW-0863">Zinc-finger</keyword>
<reference evidence="7" key="1">
    <citation type="journal article" date="2020" name="Nat. Commun.">
        <title>Genome sequence of the cluster root forming white lupin.</title>
        <authorList>
            <person name="Hufnagel B."/>
            <person name="Marques A."/>
            <person name="Soriano A."/>
            <person name="Marques L."/>
            <person name="Divol F."/>
            <person name="Doumas P."/>
            <person name="Sallet E."/>
            <person name="Mancinotti D."/>
            <person name="Carrere S."/>
            <person name="Marande W."/>
            <person name="Arribat S."/>
            <person name="Keller J."/>
            <person name="Huneau C."/>
            <person name="Blein T."/>
            <person name="Aime D."/>
            <person name="Laguerre M."/>
            <person name="Taylor J."/>
            <person name="Schubert V."/>
            <person name="Nelson M."/>
            <person name="Geu-Flores F."/>
            <person name="Crespi M."/>
            <person name="Gallardo-Guerrero K."/>
            <person name="Delaux P.-M."/>
            <person name="Salse J."/>
            <person name="Berges H."/>
            <person name="Guyot R."/>
            <person name="Gouzy J."/>
            <person name="Peret B."/>
        </authorList>
    </citation>
    <scope>NUCLEOTIDE SEQUENCE [LARGE SCALE GENOMIC DNA]</scope>
    <source>
        <strain evidence="7">cv. Amiga</strain>
    </source>
</reference>
<dbReference type="Pfam" id="PF04770">
    <property type="entry name" value="ZF-HD_dimer"/>
    <property type="match status" value="1"/>
</dbReference>
<comment type="caution">
    <text evidence="5">The sequence shown here is derived from an EMBL/GenBank/DDBJ whole genome shotgun (WGS) entry which is preliminary data.</text>
</comment>
<sequence>MKRVQLVRKEHPTDSTVRVKIVTYGICLKNHSINPRECILDGCQEFIANGEEGSDGARICAACGCNRDHHHRVEREIEA</sequence>
<accession>A0A6A5MZJ3</accession>
<evidence type="ECO:0000259" key="4">
    <source>
        <dbReference type="PROSITE" id="PS51523"/>
    </source>
</evidence>
<dbReference type="GO" id="GO:0000976">
    <property type="term" value="F:transcription cis-regulatory region binding"/>
    <property type="evidence" value="ECO:0007669"/>
    <property type="project" value="TreeGrafter"/>
</dbReference>
<evidence type="ECO:0000313" key="7">
    <source>
        <dbReference type="Proteomes" id="UP000447434"/>
    </source>
</evidence>
<evidence type="ECO:0000256" key="3">
    <source>
        <dbReference type="ARBA" id="ARBA00022833"/>
    </source>
</evidence>
<dbReference type="PANTHER" id="PTHR31948:SF148">
    <property type="entry name" value="MINI ZINC FINGER PROTEIN 3"/>
    <property type="match status" value="1"/>
</dbReference>
<proteinExistence type="predicted"/>
<keyword evidence="7" id="KW-1185">Reference proteome</keyword>
<evidence type="ECO:0000256" key="1">
    <source>
        <dbReference type="ARBA" id="ARBA00022723"/>
    </source>
</evidence>
<dbReference type="Proteomes" id="UP000447434">
    <property type="component" value="Chromosome 2"/>
</dbReference>
<dbReference type="PROSITE" id="PS51523">
    <property type="entry name" value="ZF_HD_DIMER"/>
    <property type="match status" value="1"/>
</dbReference>
<dbReference type="GO" id="GO:0005634">
    <property type="term" value="C:nucleus"/>
    <property type="evidence" value="ECO:0007669"/>
    <property type="project" value="TreeGrafter"/>
</dbReference>
<dbReference type="GO" id="GO:0008270">
    <property type="term" value="F:zinc ion binding"/>
    <property type="evidence" value="ECO:0007669"/>
    <property type="project" value="UniProtKB-KW"/>
</dbReference>
<dbReference type="GO" id="GO:0003700">
    <property type="term" value="F:DNA-binding transcription factor activity"/>
    <property type="evidence" value="ECO:0007669"/>
    <property type="project" value="TreeGrafter"/>
</dbReference>
<keyword evidence="1" id="KW-0479">Metal-binding</keyword>
<evidence type="ECO:0000313" key="6">
    <source>
        <dbReference type="EMBL" id="KAE9619942.1"/>
    </source>
</evidence>
<dbReference type="EMBL" id="WOCE01000002">
    <property type="protein sequence ID" value="KAE9619942.1"/>
    <property type="molecule type" value="Genomic_DNA"/>
</dbReference>
<dbReference type="PANTHER" id="PTHR31948">
    <property type="entry name" value="ZINC-FINGER HOMEODOMAIN PROTEIN 2"/>
    <property type="match status" value="1"/>
</dbReference>
<evidence type="ECO:0000313" key="5">
    <source>
        <dbReference type="EMBL" id="KAE9619939.1"/>
    </source>
</evidence>
<organism evidence="5 7">
    <name type="scientific">Lupinus albus</name>
    <name type="common">White lupine</name>
    <name type="synonym">Lupinus termis</name>
    <dbReference type="NCBI Taxonomy" id="3870"/>
    <lineage>
        <taxon>Eukaryota</taxon>
        <taxon>Viridiplantae</taxon>
        <taxon>Streptophyta</taxon>
        <taxon>Embryophyta</taxon>
        <taxon>Tracheophyta</taxon>
        <taxon>Spermatophyta</taxon>
        <taxon>Magnoliopsida</taxon>
        <taxon>eudicotyledons</taxon>
        <taxon>Gunneridae</taxon>
        <taxon>Pentapetalae</taxon>
        <taxon>rosids</taxon>
        <taxon>fabids</taxon>
        <taxon>Fabales</taxon>
        <taxon>Fabaceae</taxon>
        <taxon>Papilionoideae</taxon>
        <taxon>50 kb inversion clade</taxon>
        <taxon>genistoids sensu lato</taxon>
        <taxon>core genistoids</taxon>
        <taxon>Genisteae</taxon>
        <taxon>Lupinus</taxon>
    </lineage>
</organism>
<gene>
    <name evidence="5" type="ORF">Lalb_Chr02g0158551</name>
    <name evidence="6" type="ORF">Lalb_Chr02g0158581</name>
</gene>
<protein>
    <submittedName>
        <fullName evidence="5">Putative transcription factor ZF-HD family</fullName>
    </submittedName>
</protein>
<reference evidence="5" key="2">
    <citation type="journal article" date="2020" name="Nat. Commun.">
        <title>High-quality genome sequence of white lupin provides insight into soil exploration and seed quality.</title>
        <authorList>
            <person name="Hufnagel B."/>
            <person name="Marques A."/>
            <person name="Soriano A."/>
            <person name="Marques L."/>
            <person name="Divol F."/>
            <person name="Doumas P."/>
            <person name="Sallet E."/>
            <person name="Mancinotti D."/>
            <person name="Carrere S."/>
            <person name="Marande W."/>
            <person name="Arribat S."/>
            <person name="Keller J."/>
            <person name="Huneau C."/>
            <person name="Blein T."/>
            <person name="Aime D."/>
            <person name="Laguerre M."/>
            <person name="Taylor J."/>
            <person name="Schubert V."/>
            <person name="Nelson M."/>
            <person name="Geu-Flores F."/>
            <person name="Crespi M."/>
            <person name="Gallardo K."/>
            <person name="Delaux P.M."/>
            <person name="Salse J."/>
            <person name="Berges H."/>
            <person name="Guyot R."/>
            <person name="Gouzy J."/>
            <person name="Peret B."/>
        </authorList>
    </citation>
    <scope>NUCLEOTIDE SEQUENCE</scope>
    <source>
        <tissue evidence="5">Leaves</tissue>
    </source>
</reference>
<dbReference type="OrthoDB" id="682018at2759"/>
<keyword evidence="3" id="KW-0862">Zinc</keyword>
<evidence type="ECO:0000256" key="2">
    <source>
        <dbReference type="ARBA" id="ARBA00022771"/>
    </source>
</evidence>
<dbReference type="AlphaFoldDB" id="A0A6A5MZJ3"/>